<dbReference type="EMBL" id="MCHY01000006">
    <property type="protein sequence ID" value="RKD26021.1"/>
    <property type="molecule type" value="Genomic_DNA"/>
</dbReference>
<sequence>MIGDIKSDSQTQRMDKQLASVEKMDIQTVVEIVREVYRIDLLFASDNGLGRLPDSYNDELKRVIAQKMRLSPHSLVFMEQLRSMKKIELLRLLIEGTEQTGPRLRQSINQIFGMNLDGISTLENSGVSLFSKGQWLARKETDLLVAQTNQEDTTVIIFPTASFQSIVGDHRLSSEAHQALLQLGFAYFDEMAYYEYTQQQGYS</sequence>
<reference evidence="1 2" key="1">
    <citation type="submission" date="2016-08" db="EMBL/GenBank/DDBJ databases">
        <title>Novel Firmicute Genomes.</title>
        <authorList>
            <person name="Poppleton D.I."/>
            <person name="Gribaldo S."/>
        </authorList>
    </citation>
    <scope>NUCLEOTIDE SEQUENCE [LARGE SCALE GENOMIC DNA]</scope>
    <source>
        <strain evidence="1 2">RAOx-1</strain>
    </source>
</reference>
<gene>
    <name evidence="1" type="ORF">BEP19_03600</name>
</gene>
<keyword evidence="2" id="KW-1185">Reference proteome</keyword>
<feature type="non-terminal residue" evidence="1">
    <location>
        <position position="203"/>
    </location>
</feature>
<protein>
    <submittedName>
        <fullName evidence="1">Uncharacterized protein</fullName>
    </submittedName>
</protein>
<comment type="caution">
    <text evidence="1">The sequence shown here is derived from an EMBL/GenBank/DDBJ whole genome shotgun (WGS) entry which is preliminary data.</text>
</comment>
<evidence type="ECO:0000313" key="1">
    <source>
        <dbReference type="EMBL" id="RKD26021.1"/>
    </source>
</evidence>
<accession>A0A419SP87</accession>
<dbReference type="AlphaFoldDB" id="A0A419SP87"/>
<proteinExistence type="predicted"/>
<dbReference type="Proteomes" id="UP000284219">
    <property type="component" value="Unassembled WGS sequence"/>
</dbReference>
<evidence type="ECO:0000313" key="2">
    <source>
        <dbReference type="Proteomes" id="UP000284219"/>
    </source>
</evidence>
<organism evidence="1 2">
    <name type="scientific">Ammoniphilus oxalaticus</name>
    <dbReference type="NCBI Taxonomy" id="66863"/>
    <lineage>
        <taxon>Bacteria</taxon>
        <taxon>Bacillati</taxon>
        <taxon>Bacillota</taxon>
        <taxon>Bacilli</taxon>
        <taxon>Bacillales</taxon>
        <taxon>Paenibacillaceae</taxon>
        <taxon>Aneurinibacillus group</taxon>
        <taxon>Ammoniphilus</taxon>
    </lineage>
</organism>
<name>A0A419SP87_9BACL</name>